<evidence type="ECO:0000256" key="3">
    <source>
        <dbReference type="ARBA" id="ARBA00022723"/>
    </source>
</evidence>
<evidence type="ECO:0000256" key="4">
    <source>
        <dbReference type="ARBA" id="ARBA00022737"/>
    </source>
</evidence>
<dbReference type="FunFam" id="4.10.1000.10:FF:000002">
    <property type="entry name" value="Zinc finger protein 36, C3H1 type-like 1"/>
    <property type="match status" value="1"/>
</dbReference>
<proteinExistence type="predicted"/>
<dbReference type="GO" id="GO:0061158">
    <property type="term" value="P:3'-UTR-mediated mRNA destabilization"/>
    <property type="evidence" value="ECO:0007669"/>
    <property type="project" value="UniProtKB-UniRule"/>
</dbReference>
<feature type="domain" description="C3H1-type" evidence="13">
    <location>
        <begin position="139"/>
        <end position="167"/>
    </location>
</feature>
<sequence length="412" mass="42542">MSTALVSPSYMDVGDIFYKENDNKGLNLNALDRRAVGAPTATLPRRHSSNNMLALANSAHASLCANNIGGVGGGGGGGNNNKFSMSALKDSTALMNRENRFRDRSLSEGGDHSAMILAPSAKHQTAQTGGGVGMVNSSRYKTELCRPFEENGVCKYGDKCQFAHGGHELRSLVRHPKYKTELCRTFHTIGFCPYGPRCHFIHNADEQRSPTSQQPPLSPPLAGSGPHQQRRGPRPRLNHSVSFAGFPSAAMARRLDSPPPMGQLDNALSLTPPPLSTAGFFGDDYMMLSSPMCTNTPFSFSQELFFSAAMSGAGTGLPLHTGGGGGGGGGGANIGPGCGGGGGGGGGGLGPLGTPGAARGLSGSPVFEASLDSLSDPGDGYSSSGGSSGSESPLLDPNRRLPIFSRLSISDE</sequence>
<dbReference type="Proteomes" id="UP001318040">
    <property type="component" value="Chromosome 6"/>
</dbReference>
<evidence type="ECO:0000256" key="9">
    <source>
        <dbReference type="ARBA" id="ARBA00023274"/>
    </source>
</evidence>
<evidence type="ECO:0000256" key="2">
    <source>
        <dbReference type="ARBA" id="ARBA00022490"/>
    </source>
</evidence>
<dbReference type="Gene3D" id="4.10.1000.10">
    <property type="entry name" value="Zinc finger, CCCH-type"/>
    <property type="match status" value="2"/>
</dbReference>
<keyword evidence="4 11" id="KW-0677">Repeat</keyword>
<evidence type="ECO:0000256" key="6">
    <source>
        <dbReference type="ARBA" id="ARBA00022833"/>
    </source>
</evidence>
<keyword evidence="6 10" id="KW-0862">Zinc</keyword>
<dbReference type="KEGG" id="pmrn:116939448"/>
<feature type="compositionally biased region" description="Basic residues" evidence="12">
    <location>
        <begin position="228"/>
        <end position="237"/>
    </location>
</feature>
<evidence type="ECO:0000259" key="13">
    <source>
        <dbReference type="PROSITE" id="PS50103"/>
    </source>
</evidence>
<dbReference type="RefSeq" id="XP_032803700.1">
    <property type="nucleotide sequence ID" value="XM_032947809.1"/>
</dbReference>
<keyword evidence="14" id="KW-1185">Reference proteome</keyword>
<feature type="region of interest" description="Disordered" evidence="12">
    <location>
        <begin position="206"/>
        <end position="241"/>
    </location>
</feature>
<gene>
    <name evidence="15" type="primary">LOC116939448</name>
</gene>
<feature type="domain" description="C3H1-type" evidence="13">
    <location>
        <begin position="177"/>
        <end position="205"/>
    </location>
</feature>
<dbReference type="Pfam" id="PF04553">
    <property type="entry name" value="Tis11B_N"/>
    <property type="match status" value="1"/>
</dbReference>
<dbReference type="PANTHER" id="PTHR12547:SF18">
    <property type="entry name" value="PROTEIN TIS11"/>
    <property type="match status" value="1"/>
</dbReference>
<comment type="function">
    <text evidence="11">Zinc-finger RNA-binding protein that destabilizes several cytoplasmic AU-rich element (ARE)-containing mRNA transcripts by promoting their poly(A) tail removal or deadenylation, and hence provide a mechanism for attenuating protein synthesis. Acts as a 3'-untranslated region (UTR) ARE mRNA-binding adapter protein to communicate signaling events to the mRNA decay machinery. Functions by recruiting the CCR4-NOT deadenylase complex and probably other components of the cytoplasmic RNA decay machinery to the bound ARE-containing mRNAs, and hence promotes ARE-mediated mRNA deadenylation and decay processes. Binds to 3'-UTR ARE of numerous mRNAs.</text>
</comment>
<keyword evidence="2 11" id="KW-0963">Cytoplasm</keyword>
<evidence type="ECO:0000313" key="14">
    <source>
        <dbReference type="Proteomes" id="UP001318040"/>
    </source>
</evidence>
<keyword evidence="8 11" id="KW-0539">Nucleus</keyword>
<protein>
    <recommendedName>
        <fullName evidence="11">mRNA decay activator protein ZFP36</fullName>
    </recommendedName>
    <alternativeName>
        <fullName evidence="11">Zinc finger protein 36</fullName>
    </alternativeName>
</protein>
<dbReference type="Pfam" id="PF00642">
    <property type="entry name" value="zf-CCCH"/>
    <property type="match status" value="2"/>
</dbReference>
<evidence type="ECO:0000256" key="11">
    <source>
        <dbReference type="RuleBase" id="RU369014"/>
    </source>
</evidence>
<dbReference type="FunFam" id="4.10.1000.10:FF:000001">
    <property type="entry name" value="zinc finger CCCH domain-containing protein 15-like"/>
    <property type="match status" value="1"/>
</dbReference>
<feature type="zinc finger region" description="C3H1-type" evidence="10">
    <location>
        <begin position="177"/>
        <end position="205"/>
    </location>
</feature>
<keyword evidence="1" id="KW-0217">Developmental protein</keyword>
<comment type="subcellular location">
    <subcellularLocation>
        <location evidence="11">Nucleus</location>
    </subcellularLocation>
    <subcellularLocation>
        <location evidence="11">Cytoplasm</location>
    </subcellularLocation>
</comment>
<evidence type="ECO:0000256" key="12">
    <source>
        <dbReference type="SAM" id="MobiDB-lite"/>
    </source>
</evidence>
<keyword evidence="5 10" id="KW-0863">Zinc-finger</keyword>
<evidence type="ECO:0000256" key="1">
    <source>
        <dbReference type="ARBA" id="ARBA00022473"/>
    </source>
</evidence>
<reference evidence="15" key="1">
    <citation type="submission" date="2025-08" db="UniProtKB">
        <authorList>
            <consortium name="RefSeq"/>
        </authorList>
    </citation>
    <scope>IDENTIFICATION</scope>
    <source>
        <tissue evidence="15">Sperm</tissue>
    </source>
</reference>
<organism evidence="14 15">
    <name type="scientific">Petromyzon marinus</name>
    <name type="common">Sea lamprey</name>
    <dbReference type="NCBI Taxonomy" id="7757"/>
    <lineage>
        <taxon>Eukaryota</taxon>
        <taxon>Metazoa</taxon>
        <taxon>Chordata</taxon>
        <taxon>Craniata</taxon>
        <taxon>Vertebrata</taxon>
        <taxon>Cyclostomata</taxon>
        <taxon>Hyperoartia</taxon>
        <taxon>Petromyzontiformes</taxon>
        <taxon>Petromyzontidae</taxon>
        <taxon>Petromyzon</taxon>
    </lineage>
</organism>
<feature type="compositionally biased region" description="Low complexity" evidence="12">
    <location>
        <begin position="209"/>
        <end position="227"/>
    </location>
</feature>
<dbReference type="GO" id="GO:0035925">
    <property type="term" value="F:mRNA 3'-UTR AU-rich region binding"/>
    <property type="evidence" value="ECO:0007669"/>
    <property type="project" value="UniProtKB-UniRule"/>
</dbReference>
<keyword evidence="3 10" id="KW-0479">Metal-binding</keyword>
<dbReference type="GO" id="GO:0005634">
    <property type="term" value="C:nucleus"/>
    <property type="evidence" value="ECO:0007669"/>
    <property type="project" value="UniProtKB-SubCell"/>
</dbReference>
<dbReference type="InterPro" id="IPR000571">
    <property type="entry name" value="Znf_CCCH"/>
</dbReference>
<evidence type="ECO:0000256" key="5">
    <source>
        <dbReference type="ARBA" id="ARBA00022771"/>
    </source>
</evidence>
<feature type="compositionally biased region" description="Low complexity" evidence="12">
    <location>
        <begin position="370"/>
        <end position="396"/>
    </location>
</feature>
<evidence type="ECO:0000256" key="8">
    <source>
        <dbReference type="ARBA" id="ARBA00023242"/>
    </source>
</evidence>
<comment type="subunit">
    <text evidence="11">Associates with the cytoplasmic CCR4-NOT deadenylase complex to trigger ARE-containing mRNA deadenylation and decay processes.</text>
</comment>
<keyword evidence="9 11" id="KW-0687">Ribonucleoprotein</keyword>
<keyword evidence="7" id="KW-0694">RNA-binding</keyword>
<dbReference type="GO" id="GO:0008270">
    <property type="term" value="F:zinc ion binding"/>
    <property type="evidence" value="ECO:0007669"/>
    <property type="project" value="UniProtKB-KW"/>
</dbReference>
<dbReference type="GO" id="GO:1990904">
    <property type="term" value="C:ribonucleoprotein complex"/>
    <property type="evidence" value="ECO:0007669"/>
    <property type="project" value="UniProtKB-KW"/>
</dbReference>
<dbReference type="InterPro" id="IPR045877">
    <property type="entry name" value="ZFP36-like"/>
</dbReference>
<evidence type="ECO:0000313" key="15">
    <source>
        <dbReference type="RefSeq" id="XP_032803700.1"/>
    </source>
</evidence>
<dbReference type="AlphaFoldDB" id="A0AAJ7SRX4"/>
<dbReference type="PROSITE" id="PS50103">
    <property type="entry name" value="ZF_C3H1"/>
    <property type="match status" value="2"/>
</dbReference>
<feature type="zinc finger region" description="C3H1-type" evidence="10">
    <location>
        <begin position="139"/>
        <end position="167"/>
    </location>
</feature>
<name>A0AAJ7SRX4_PETMA</name>
<evidence type="ECO:0000256" key="7">
    <source>
        <dbReference type="ARBA" id="ARBA00022884"/>
    </source>
</evidence>
<accession>A0AAJ7SRX4</accession>
<dbReference type="SMART" id="SM00356">
    <property type="entry name" value="ZnF_C3H1"/>
    <property type="match status" value="2"/>
</dbReference>
<dbReference type="PANTHER" id="PTHR12547">
    <property type="entry name" value="CCCH ZINC FINGER/TIS11-RELATED"/>
    <property type="match status" value="1"/>
</dbReference>
<dbReference type="GO" id="GO:1900153">
    <property type="term" value="P:positive regulation of nuclear-transcribed mRNA catabolic process, deadenylation-dependent decay"/>
    <property type="evidence" value="ECO:0007669"/>
    <property type="project" value="UniProtKB-UniRule"/>
</dbReference>
<dbReference type="GO" id="GO:0005737">
    <property type="term" value="C:cytoplasm"/>
    <property type="evidence" value="ECO:0007669"/>
    <property type="project" value="UniProtKB-SubCell"/>
</dbReference>
<feature type="region of interest" description="Disordered" evidence="12">
    <location>
        <begin position="349"/>
        <end position="412"/>
    </location>
</feature>
<dbReference type="SUPFAM" id="SSF90229">
    <property type="entry name" value="CCCH zinc finger"/>
    <property type="match status" value="2"/>
</dbReference>
<dbReference type="InterPro" id="IPR036855">
    <property type="entry name" value="Znf_CCCH_sf"/>
</dbReference>
<evidence type="ECO:0000256" key="10">
    <source>
        <dbReference type="PROSITE-ProRule" id="PRU00723"/>
    </source>
</evidence>
<dbReference type="InterPro" id="IPR007635">
    <property type="entry name" value="Tis11B_N"/>
</dbReference>